<sequence>MQANAFQARLSQAFLRGYSEFPDHLSAVAAGANAPARPSPAVIDGAALESRELRRSIDACQHALSQMADLPEAEKEQLRSELRATLDHLVNVSDQLLTMLRPADDARRDPTHPTPNTHPTCRPVRPYAAKNHRVGGKAMNEYSLRKAMLLEQLAALEHAQFEAETAEARHMHLLATDEAAAAGMDLPTYLAVLQNHEQHQAATDEAAAAGMDLPTYLAALQDHEQHQAATDEAAAAGMDLPTYLAALQTHEQHRAATDEAAAAGMDLPTYQAALQTHEYHLTELARHQEQEQMAQLAQQHEQQQLAGLAQYQKQQYQALAEQEAAAAGMNLPTYAAALQEVELAMLEEAAYREGAARHEAELAQQQWAAMPPEMLAYLQQLHTAQHQQAQALGVR</sequence>
<evidence type="ECO:0000313" key="2">
    <source>
        <dbReference type="EMBL" id="NHZ80363.1"/>
    </source>
</evidence>
<keyword evidence="3" id="KW-1185">Reference proteome</keyword>
<dbReference type="RefSeq" id="WP_167087364.1">
    <property type="nucleotide sequence ID" value="NZ_WHJG01000012.1"/>
</dbReference>
<evidence type="ECO:0000256" key="1">
    <source>
        <dbReference type="SAM" id="MobiDB-lite"/>
    </source>
</evidence>
<evidence type="ECO:0000313" key="3">
    <source>
        <dbReference type="Proteomes" id="UP000621455"/>
    </source>
</evidence>
<protein>
    <submittedName>
        <fullName evidence="2">Uncharacterized protein</fullName>
    </submittedName>
</protein>
<accession>A0ABX0NEJ1</accession>
<gene>
    <name evidence="2" type="ORF">F2P44_13930</name>
</gene>
<proteinExistence type="predicted"/>
<organism evidence="2 3">
    <name type="scientific">Massilia frigida</name>
    <dbReference type="NCBI Taxonomy" id="2609281"/>
    <lineage>
        <taxon>Bacteria</taxon>
        <taxon>Pseudomonadati</taxon>
        <taxon>Pseudomonadota</taxon>
        <taxon>Betaproteobacteria</taxon>
        <taxon>Burkholderiales</taxon>
        <taxon>Oxalobacteraceae</taxon>
        <taxon>Telluria group</taxon>
        <taxon>Massilia</taxon>
    </lineage>
</organism>
<name>A0ABX0NEJ1_9BURK</name>
<feature type="region of interest" description="Disordered" evidence="1">
    <location>
        <begin position="104"/>
        <end position="125"/>
    </location>
</feature>
<comment type="caution">
    <text evidence="2">The sequence shown here is derived from an EMBL/GenBank/DDBJ whole genome shotgun (WGS) entry which is preliminary data.</text>
</comment>
<reference evidence="2 3" key="1">
    <citation type="submission" date="2019-10" db="EMBL/GenBank/DDBJ databases">
        <title>Taxonomy of Antarctic Massilia spp.: description of Massilia rubra sp. nov., Massilia aquatica sp. nov., Massilia mucilaginosa sp. nov., Massilia frigida sp. nov. isolated from streams, lakes and regoliths.</title>
        <authorList>
            <person name="Holochova P."/>
            <person name="Sedlacek I."/>
            <person name="Kralova S."/>
            <person name="Maslanova I."/>
            <person name="Busse H.-J."/>
            <person name="Stankova E."/>
            <person name="Vrbovska V."/>
            <person name="Kovarovic V."/>
            <person name="Bartak M."/>
            <person name="Svec P."/>
            <person name="Pantucek R."/>
        </authorList>
    </citation>
    <scope>NUCLEOTIDE SEQUENCE [LARGE SCALE GENOMIC DNA]</scope>
    <source>
        <strain evidence="2 3">CCM 8695</strain>
    </source>
</reference>
<dbReference type="Proteomes" id="UP000621455">
    <property type="component" value="Unassembled WGS sequence"/>
</dbReference>
<dbReference type="EMBL" id="WHJG01000012">
    <property type="protein sequence ID" value="NHZ80363.1"/>
    <property type="molecule type" value="Genomic_DNA"/>
</dbReference>